<dbReference type="Proteomes" id="UP000886523">
    <property type="component" value="Unassembled WGS sequence"/>
</dbReference>
<dbReference type="GO" id="GO:0006260">
    <property type="term" value="P:DNA replication"/>
    <property type="evidence" value="ECO:0007669"/>
    <property type="project" value="UniProtKB-KW"/>
</dbReference>
<evidence type="ECO:0000256" key="11">
    <source>
        <dbReference type="ARBA" id="ARBA00023204"/>
    </source>
</evidence>
<dbReference type="CDD" id="cd00141">
    <property type="entry name" value="NT_POLXc"/>
    <property type="match status" value="1"/>
</dbReference>
<dbReference type="Gene3D" id="3.30.210.10">
    <property type="entry name" value="DNA polymerase, thumb domain"/>
    <property type="match status" value="1"/>
</dbReference>
<dbReference type="InterPro" id="IPR019843">
    <property type="entry name" value="DNA_pol-X_BS"/>
</dbReference>
<keyword evidence="8 16" id="KW-0227">DNA damage</keyword>
<sequence length="460" mass="52030">MDFGEDSPGERSQGEENDALHSSPFHKKEVSRLAPAVSTDSSEARTSSPPATDGTARPPKTLDGWVALAKNLKDIGADIDEDHDDHEVEQTHEGTDDEDDVSEVKLSSGDYVCRDVGHTSEGPSPNEDIIIQLRKLVSIYQALGGEDKWRALQTTKAINTVKRHPKRITSEEEARNLKFVGEKTAKKIMQIVRSGSMKRLKYEESMESSVVTKLFSGIYGVGPMVARDWYSRGLRTLDDVKTKKGGIRLSPAQQLGLKYYNDLQERMTREEAKEIFDGIRSIAHEIDKSLILDIMGSYRRGQETCGDIDILLTRADEDRKTHAGVLRKLLPKLHEHGILIGDLSYPHDPDDLEAKYMGLCRLGPESKVRRIDILTIPYHQWGAALIYFTGDDIFNRSLRLLARHQGYSLNQRGLFSGVHRDPKTQVKDFQGKNIASRTEREIFDILRVPWQEPRERRRAT</sequence>
<dbReference type="InterPro" id="IPR027421">
    <property type="entry name" value="DNA_pol_lamdba_lyase_dom_sf"/>
</dbReference>
<dbReference type="EC" id="2.7.7.7" evidence="16"/>
<keyword evidence="7" id="KW-0479">Metal-binding</keyword>
<dbReference type="Gene3D" id="3.30.460.10">
    <property type="entry name" value="Beta Polymerase, domain 2"/>
    <property type="match status" value="1"/>
</dbReference>
<evidence type="ECO:0000256" key="6">
    <source>
        <dbReference type="ARBA" id="ARBA00022705"/>
    </source>
</evidence>
<dbReference type="GO" id="GO:0046872">
    <property type="term" value="F:metal ion binding"/>
    <property type="evidence" value="ECO:0007669"/>
    <property type="project" value="UniProtKB-UniRule"/>
</dbReference>
<evidence type="ECO:0000256" key="8">
    <source>
        <dbReference type="ARBA" id="ARBA00022763"/>
    </source>
</evidence>
<evidence type="ECO:0000256" key="5">
    <source>
        <dbReference type="ARBA" id="ARBA00022695"/>
    </source>
</evidence>
<dbReference type="InterPro" id="IPR029398">
    <property type="entry name" value="PolB_thumb"/>
</dbReference>
<dbReference type="SUPFAM" id="SSF47802">
    <property type="entry name" value="DNA polymerase beta, N-terminal domain-like"/>
    <property type="match status" value="1"/>
</dbReference>
<comment type="similarity">
    <text evidence="2 16">Belongs to the DNA polymerase type-X family.</text>
</comment>
<keyword evidence="12" id="KW-0456">Lyase</keyword>
<dbReference type="Pfam" id="PF14716">
    <property type="entry name" value="HHH_8"/>
    <property type="match status" value="1"/>
</dbReference>
<dbReference type="SUPFAM" id="SSF81301">
    <property type="entry name" value="Nucleotidyltransferase"/>
    <property type="match status" value="1"/>
</dbReference>
<dbReference type="Pfam" id="PF10391">
    <property type="entry name" value="DNA_pol_lambd_f"/>
    <property type="match status" value="1"/>
</dbReference>
<dbReference type="GO" id="GO:0006303">
    <property type="term" value="P:double-strand break repair via nonhomologous end joining"/>
    <property type="evidence" value="ECO:0007669"/>
    <property type="project" value="TreeGrafter"/>
</dbReference>
<accession>A0A9P6B6K3</accession>
<keyword evidence="6" id="KW-0235">DNA replication</keyword>
<comment type="subcellular location">
    <subcellularLocation>
        <location evidence="1 16">Nucleus</location>
    </subcellularLocation>
</comment>
<evidence type="ECO:0000256" key="3">
    <source>
        <dbReference type="ARBA" id="ARBA00022634"/>
    </source>
</evidence>
<dbReference type="InterPro" id="IPR002054">
    <property type="entry name" value="DNA-dir_DNA_pol_X"/>
</dbReference>
<evidence type="ECO:0000256" key="7">
    <source>
        <dbReference type="ARBA" id="ARBA00022723"/>
    </source>
</evidence>
<evidence type="ECO:0000256" key="13">
    <source>
        <dbReference type="ARBA" id="ARBA00023242"/>
    </source>
</evidence>
<keyword evidence="9 16" id="KW-0239">DNA-directed DNA polymerase</keyword>
<dbReference type="InterPro" id="IPR028207">
    <property type="entry name" value="DNA_pol_B_palm_palm"/>
</dbReference>
<name>A0A9P6B6K3_9AGAM</name>
<gene>
    <name evidence="19" type="ORF">BS47DRAFT_227185</name>
</gene>
<feature type="compositionally biased region" description="Basic and acidic residues" evidence="17">
    <location>
        <begin position="85"/>
        <end position="94"/>
    </location>
</feature>
<keyword evidence="20" id="KW-1185">Reference proteome</keyword>
<feature type="domain" description="DNA-directed DNA polymerase X" evidence="18">
    <location>
        <begin position="124"/>
        <end position="457"/>
    </location>
</feature>
<comment type="caution">
    <text evidence="19">The sequence shown here is derived from an EMBL/GenBank/DDBJ whole genome shotgun (WGS) entry which is preliminary data.</text>
</comment>
<comment type="function">
    <text evidence="16">DNA polymerase that functions in several pathways of DNA repair. Involved in base excision repair (BER) responsible for repair of lesions that give rise to abasic (AP) sites in DNA. Also contributes to DNA double-strand break repair by non-homologous end joining and homologous recombination. Has both template-dependent and template-independent (terminal transferase) DNA polymerase activities. Has also a 5'-deoxyribose-5-phosphate lyase (dRP lyase) activity.</text>
</comment>
<evidence type="ECO:0000256" key="10">
    <source>
        <dbReference type="ARBA" id="ARBA00023125"/>
    </source>
</evidence>
<dbReference type="Pfam" id="PF14792">
    <property type="entry name" value="DNA_pol_B_palm"/>
    <property type="match status" value="1"/>
</dbReference>
<dbReference type="PANTHER" id="PTHR11276">
    <property type="entry name" value="DNA POLYMERASE TYPE-X FAMILY MEMBER"/>
    <property type="match status" value="1"/>
</dbReference>
<feature type="active site" description="Nucleophile; Schiff-base intermediate with DNA; for 5'-dRP lyase activity" evidence="15">
    <location>
        <position position="187"/>
    </location>
</feature>
<proteinExistence type="inferred from homology"/>
<feature type="region of interest" description="Disordered" evidence="17">
    <location>
        <begin position="1"/>
        <end position="62"/>
    </location>
</feature>
<evidence type="ECO:0000256" key="16">
    <source>
        <dbReference type="RuleBase" id="RU366014"/>
    </source>
</evidence>
<evidence type="ECO:0000256" key="15">
    <source>
        <dbReference type="PIRSR" id="PIRSR622312-50"/>
    </source>
</evidence>
<dbReference type="PANTHER" id="PTHR11276:SF28">
    <property type="entry name" value="DNA POLYMERASE LAMBDA"/>
    <property type="match status" value="1"/>
</dbReference>
<keyword evidence="4 16" id="KW-0808">Transferase</keyword>
<evidence type="ECO:0000256" key="4">
    <source>
        <dbReference type="ARBA" id="ARBA00022679"/>
    </source>
</evidence>
<organism evidence="19 20">
    <name type="scientific">Hydnum rufescens UP504</name>
    <dbReference type="NCBI Taxonomy" id="1448309"/>
    <lineage>
        <taxon>Eukaryota</taxon>
        <taxon>Fungi</taxon>
        <taxon>Dikarya</taxon>
        <taxon>Basidiomycota</taxon>
        <taxon>Agaricomycotina</taxon>
        <taxon>Agaricomycetes</taxon>
        <taxon>Cantharellales</taxon>
        <taxon>Hydnaceae</taxon>
        <taxon>Hydnum</taxon>
    </lineage>
</organism>
<dbReference type="OrthoDB" id="205514at2759"/>
<keyword evidence="10" id="KW-0238">DNA-binding</keyword>
<dbReference type="InterPro" id="IPR010996">
    <property type="entry name" value="HHH_MUS81"/>
</dbReference>
<dbReference type="Gene3D" id="1.10.150.20">
    <property type="entry name" value="5' to 3' exonuclease, C-terminal subdomain"/>
    <property type="match status" value="1"/>
</dbReference>
<evidence type="ECO:0000313" key="19">
    <source>
        <dbReference type="EMBL" id="KAF9518674.1"/>
    </source>
</evidence>
<comment type="catalytic activity">
    <reaction evidence="14 16">
        <text>DNA(n) + a 2'-deoxyribonucleoside 5'-triphosphate = DNA(n+1) + diphosphate</text>
        <dbReference type="Rhea" id="RHEA:22508"/>
        <dbReference type="Rhea" id="RHEA-COMP:17339"/>
        <dbReference type="Rhea" id="RHEA-COMP:17340"/>
        <dbReference type="ChEBI" id="CHEBI:33019"/>
        <dbReference type="ChEBI" id="CHEBI:61560"/>
        <dbReference type="ChEBI" id="CHEBI:173112"/>
        <dbReference type="EC" id="2.7.7.7"/>
    </reaction>
</comment>
<dbReference type="InterPro" id="IPR002008">
    <property type="entry name" value="DNA_pol_X_beta-like"/>
</dbReference>
<feature type="region of interest" description="Disordered" evidence="17">
    <location>
        <begin position="85"/>
        <end position="104"/>
    </location>
</feature>
<evidence type="ECO:0000256" key="12">
    <source>
        <dbReference type="ARBA" id="ARBA00023239"/>
    </source>
</evidence>
<dbReference type="Pfam" id="PF14791">
    <property type="entry name" value="DNA_pol_B_thumb"/>
    <property type="match status" value="1"/>
</dbReference>
<evidence type="ECO:0000313" key="20">
    <source>
        <dbReference type="Proteomes" id="UP000886523"/>
    </source>
</evidence>
<keyword evidence="11 16" id="KW-0234">DNA repair</keyword>
<evidence type="ECO:0000256" key="9">
    <source>
        <dbReference type="ARBA" id="ARBA00022932"/>
    </source>
</evidence>
<dbReference type="GO" id="GO:0003677">
    <property type="term" value="F:DNA binding"/>
    <property type="evidence" value="ECO:0007669"/>
    <property type="project" value="UniProtKB-UniRule"/>
</dbReference>
<dbReference type="Gene3D" id="1.10.150.110">
    <property type="entry name" value="DNA polymerase beta, N-terminal domain-like"/>
    <property type="match status" value="1"/>
</dbReference>
<evidence type="ECO:0000256" key="17">
    <source>
        <dbReference type="SAM" id="MobiDB-lite"/>
    </source>
</evidence>
<protein>
    <recommendedName>
        <fullName evidence="16">DNA polymerase</fullName>
        <ecNumber evidence="16">2.7.7.7</ecNumber>
    </recommendedName>
</protein>
<dbReference type="InterPro" id="IPR018944">
    <property type="entry name" value="DNA_pol_lambd_fingers_domain"/>
</dbReference>
<evidence type="ECO:0000256" key="2">
    <source>
        <dbReference type="ARBA" id="ARBA00008323"/>
    </source>
</evidence>
<dbReference type="GO" id="GO:0005634">
    <property type="term" value="C:nucleus"/>
    <property type="evidence" value="ECO:0007669"/>
    <property type="project" value="UniProtKB-SubCell"/>
</dbReference>
<dbReference type="SUPFAM" id="SSF81585">
    <property type="entry name" value="PsbU/PolX domain-like"/>
    <property type="match status" value="1"/>
</dbReference>
<dbReference type="InterPro" id="IPR022312">
    <property type="entry name" value="DNA_pol_X"/>
</dbReference>
<dbReference type="InterPro" id="IPR043519">
    <property type="entry name" value="NT_sf"/>
</dbReference>
<keyword evidence="3" id="KW-0237">DNA synthesis</keyword>
<dbReference type="AlphaFoldDB" id="A0A9P6B6K3"/>
<dbReference type="PRINTS" id="PR00870">
    <property type="entry name" value="DNAPOLXBETA"/>
</dbReference>
<keyword evidence="13 16" id="KW-0539">Nucleus</keyword>
<dbReference type="FunFam" id="1.10.150.110:FF:000005">
    <property type="entry name" value="DNA polymerase POL4"/>
    <property type="match status" value="1"/>
</dbReference>
<dbReference type="PRINTS" id="PR00869">
    <property type="entry name" value="DNAPOLX"/>
</dbReference>
<dbReference type="InterPro" id="IPR037160">
    <property type="entry name" value="DNA_Pol_thumb_sf"/>
</dbReference>
<dbReference type="FunFam" id="1.10.150.20:FF:000010">
    <property type="entry name" value="DNA polymerase lambda"/>
    <property type="match status" value="1"/>
</dbReference>
<dbReference type="GO" id="GO:0003887">
    <property type="term" value="F:DNA-directed DNA polymerase activity"/>
    <property type="evidence" value="ECO:0007669"/>
    <property type="project" value="UniProtKB-UniRule"/>
</dbReference>
<keyword evidence="5 16" id="KW-0548">Nucleotidyltransferase</keyword>
<evidence type="ECO:0000256" key="14">
    <source>
        <dbReference type="ARBA" id="ARBA00049244"/>
    </source>
</evidence>
<evidence type="ECO:0000259" key="18">
    <source>
        <dbReference type="SMART" id="SM00483"/>
    </source>
</evidence>
<feature type="compositionally biased region" description="Polar residues" evidence="17">
    <location>
        <begin position="38"/>
        <end position="50"/>
    </location>
</feature>
<dbReference type="PROSITE" id="PS00522">
    <property type="entry name" value="DNA_POLYMERASE_X"/>
    <property type="match status" value="1"/>
</dbReference>
<reference evidence="19" key="1">
    <citation type="journal article" date="2020" name="Nat. Commun.">
        <title>Large-scale genome sequencing of mycorrhizal fungi provides insights into the early evolution of symbiotic traits.</title>
        <authorList>
            <person name="Miyauchi S."/>
            <person name="Kiss E."/>
            <person name="Kuo A."/>
            <person name="Drula E."/>
            <person name="Kohler A."/>
            <person name="Sanchez-Garcia M."/>
            <person name="Morin E."/>
            <person name="Andreopoulos B."/>
            <person name="Barry K.W."/>
            <person name="Bonito G."/>
            <person name="Buee M."/>
            <person name="Carver A."/>
            <person name="Chen C."/>
            <person name="Cichocki N."/>
            <person name="Clum A."/>
            <person name="Culley D."/>
            <person name="Crous P.W."/>
            <person name="Fauchery L."/>
            <person name="Girlanda M."/>
            <person name="Hayes R.D."/>
            <person name="Keri Z."/>
            <person name="LaButti K."/>
            <person name="Lipzen A."/>
            <person name="Lombard V."/>
            <person name="Magnuson J."/>
            <person name="Maillard F."/>
            <person name="Murat C."/>
            <person name="Nolan M."/>
            <person name="Ohm R.A."/>
            <person name="Pangilinan J."/>
            <person name="Pereira M.F."/>
            <person name="Perotto S."/>
            <person name="Peter M."/>
            <person name="Pfister S."/>
            <person name="Riley R."/>
            <person name="Sitrit Y."/>
            <person name="Stielow J.B."/>
            <person name="Szollosi G."/>
            <person name="Zifcakova L."/>
            <person name="Stursova M."/>
            <person name="Spatafora J.W."/>
            <person name="Tedersoo L."/>
            <person name="Vaario L.M."/>
            <person name="Yamada A."/>
            <person name="Yan M."/>
            <person name="Wang P."/>
            <person name="Xu J."/>
            <person name="Bruns T."/>
            <person name="Baldrian P."/>
            <person name="Vilgalys R."/>
            <person name="Dunand C."/>
            <person name="Henrissat B."/>
            <person name="Grigoriev I.V."/>
            <person name="Hibbett D."/>
            <person name="Nagy L.G."/>
            <person name="Martin F.M."/>
        </authorList>
    </citation>
    <scope>NUCLEOTIDE SEQUENCE</scope>
    <source>
        <strain evidence="19">UP504</strain>
    </source>
</reference>
<dbReference type="SMART" id="SM00483">
    <property type="entry name" value="POLXc"/>
    <property type="match status" value="1"/>
</dbReference>
<dbReference type="GO" id="GO:0016829">
    <property type="term" value="F:lyase activity"/>
    <property type="evidence" value="ECO:0007669"/>
    <property type="project" value="UniProtKB-KW"/>
</dbReference>
<evidence type="ECO:0000256" key="1">
    <source>
        <dbReference type="ARBA" id="ARBA00004123"/>
    </source>
</evidence>
<dbReference type="EMBL" id="MU128923">
    <property type="protein sequence ID" value="KAF9518674.1"/>
    <property type="molecule type" value="Genomic_DNA"/>
</dbReference>